<dbReference type="KEGG" id="smiz:4412673_00690"/>
<dbReference type="PROSITE" id="PS51318">
    <property type="entry name" value="TAT"/>
    <property type="match status" value="1"/>
</dbReference>
<dbReference type="AlphaFoldDB" id="A0AAJ5BZC9"/>
<dbReference type="GO" id="GO:0016853">
    <property type="term" value="F:isomerase activity"/>
    <property type="evidence" value="ECO:0007669"/>
    <property type="project" value="UniProtKB-KW"/>
</dbReference>
<proteinExistence type="predicted"/>
<dbReference type="RefSeq" id="WP_093100757.1">
    <property type="nucleotide sequence ID" value="NZ_FNGK01000008.1"/>
</dbReference>
<evidence type="ECO:0000313" key="3">
    <source>
        <dbReference type="Proteomes" id="UP000215355"/>
    </source>
</evidence>
<dbReference type="PANTHER" id="PTHR12110:SF41">
    <property type="entry name" value="INOSOSE DEHYDRATASE"/>
    <property type="match status" value="1"/>
</dbReference>
<keyword evidence="2" id="KW-0413">Isomerase</keyword>
<reference evidence="2 3" key="1">
    <citation type="submission" date="2017-06" db="EMBL/GenBank/DDBJ databases">
        <authorList>
            <consortium name="Pathogen Informatics"/>
        </authorList>
    </citation>
    <scope>NUCLEOTIDE SEQUENCE [LARGE SCALE GENOMIC DNA]</scope>
    <source>
        <strain evidence="2 3">NCTC12149</strain>
    </source>
</reference>
<accession>A0AAJ5BZC9</accession>
<protein>
    <submittedName>
        <fullName evidence="2">Xylose isomerase-like TIM barrel</fullName>
    </submittedName>
</protein>
<dbReference type="PANTHER" id="PTHR12110">
    <property type="entry name" value="HYDROXYPYRUVATE ISOMERASE"/>
    <property type="match status" value="1"/>
</dbReference>
<sequence length="331" mass="37638">MTQSRRNFLKLASMGLVGGLVAPHLISCDSLNKKSGSPLKNIGLQLFTLRELLAQNPQEVLKSVAKVGYTHVETYGADPHNSTFWGISVDELKKMLNDNNLKTHSGHYDLGKYLDKDSTDKENIEKYIEIAHNLGQEYIIAPVPPMHKLNKLDQSDYQYMAEQLNKAGEMSKKAGIKMGYHNHFWEFKEFGNGTNGLDVLLAFTEKDLVDFELDMYWITKAGVTPQSYFSKHPGRFPLWHIKDMDRAFSTPLEINKIDPKTGKRDSLDLMETMKSIKYAEVGSGSIDFISLSQFANESGLKYAFVEQDDIYSPDKYASIKKSYDYVQKTFK</sequence>
<organism evidence="2 3">
    <name type="scientific">Sphingobacterium mizutaii</name>
    <dbReference type="NCBI Taxonomy" id="1010"/>
    <lineage>
        <taxon>Bacteria</taxon>
        <taxon>Pseudomonadati</taxon>
        <taxon>Bacteroidota</taxon>
        <taxon>Sphingobacteriia</taxon>
        <taxon>Sphingobacteriales</taxon>
        <taxon>Sphingobacteriaceae</taxon>
        <taxon>Sphingobacterium</taxon>
    </lineage>
</organism>
<dbReference type="EMBL" id="LT906468">
    <property type="protein sequence ID" value="SNV42705.1"/>
    <property type="molecule type" value="Genomic_DNA"/>
</dbReference>
<dbReference type="Pfam" id="PF01261">
    <property type="entry name" value="AP_endonuc_2"/>
    <property type="match status" value="1"/>
</dbReference>
<gene>
    <name evidence="2" type="ORF">SAMEA4412673_00690</name>
</gene>
<evidence type="ECO:0000313" key="2">
    <source>
        <dbReference type="EMBL" id="SNV42705.1"/>
    </source>
</evidence>
<feature type="domain" description="Xylose isomerase-like TIM barrel" evidence="1">
    <location>
        <begin position="62"/>
        <end position="278"/>
    </location>
</feature>
<dbReference type="InterPro" id="IPR006311">
    <property type="entry name" value="TAT_signal"/>
</dbReference>
<dbReference type="InterPro" id="IPR036237">
    <property type="entry name" value="Xyl_isomerase-like_sf"/>
</dbReference>
<dbReference type="InterPro" id="IPR013022">
    <property type="entry name" value="Xyl_isomerase-like_TIM-brl"/>
</dbReference>
<name>A0AAJ5BZC9_9SPHI</name>
<dbReference type="Proteomes" id="UP000215355">
    <property type="component" value="Chromosome 1"/>
</dbReference>
<dbReference type="SUPFAM" id="SSF51658">
    <property type="entry name" value="Xylose isomerase-like"/>
    <property type="match status" value="1"/>
</dbReference>
<dbReference type="InterPro" id="IPR050312">
    <property type="entry name" value="IolE/XylAMocC-like"/>
</dbReference>
<evidence type="ECO:0000259" key="1">
    <source>
        <dbReference type="Pfam" id="PF01261"/>
    </source>
</evidence>
<dbReference type="Gene3D" id="3.20.20.150">
    <property type="entry name" value="Divalent-metal-dependent TIM barrel enzymes"/>
    <property type="match status" value="1"/>
</dbReference>